<evidence type="ECO:0000256" key="1">
    <source>
        <dbReference type="SAM" id="Coils"/>
    </source>
</evidence>
<reference evidence="2" key="1">
    <citation type="journal article" date="2015" name="Nature">
        <title>Complex archaea that bridge the gap between prokaryotes and eukaryotes.</title>
        <authorList>
            <person name="Spang A."/>
            <person name="Saw J.H."/>
            <person name="Jorgensen S.L."/>
            <person name="Zaremba-Niedzwiedzka K."/>
            <person name="Martijn J."/>
            <person name="Lind A.E."/>
            <person name="van Eijk R."/>
            <person name="Schleper C."/>
            <person name="Guy L."/>
            <person name="Ettema T.J."/>
        </authorList>
    </citation>
    <scope>NUCLEOTIDE SEQUENCE</scope>
</reference>
<proteinExistence type="predicted"/>
<dbReference type="EMBL" id="LAZR01000568">
    <property type="protein sequence ID" value="KKN64093.1"/>
    <property type="molecule type" value="Genomic_DNA"/>
</dbReference>
<evidence type="ECO:0000313" key="2">
    <source>
        <dbReference type="EMBL" id="KKN64093.1"/>
    </source>
</evidence>
<name>A0A0F9VE61_9ZZZZ</name>
<protein>
    <submittedName>
        <fullName evidence="2">Uncharacterized protein</fullName>
    </submittedName>
</protein>
<organism evidence="2">
    <name type="scientific">marine sediment metagenome</name>
    <dbReference type="NCBI Taxonomy" id="412755"/>
    <lineage>
        <taxon>unclassified sequences</taxon>
        <taxon>metagenomes</taxon>
        <taxon>ecological metagenomes</taxon>
    </lineage>
</organism>
<keyword evidence="1" id="KW-0175">Coiled coil</keyword>
<comment type="caution">
    <text evidence="2">The sequence shown here is derived from an EMBL/GenBank/DDBJ whole genome shotgun (WGS) entry which is preliminary data.</text>
</comment>
<accession>A0A0F9VE61</accession>
<gene>
    <name evidence="2" type="ORF">LCGC14_0495200</name>
</gene>
<feature type="coiled-coil region" evidence="1">
    <location>
        <begin position="2"/>
        <end position="29"/>
    </location>
</feature>
<sequence>MKKLSNTELEQELERLSATERELSFEQQTIIAKKRIANRKSQTDRTNRYKEMEKYIPVLEEFLSKILGSFLVYKSQKFIPENYQDILMSRLSGEEKGILNKLDQQTRTFLNEMLLDAVKIKHGGI</sequence>
<dbReference type="AlphaFoldDB" id="A0A0F9VE61"/>